<keyword evidence="1" id="KW-1133">Transmembrane helix</keyword>
<keyword evidence="1" id="KW-0472">Membrane</keyword>
<name>A0ABT5UGP8_9GAMM</name>
<dbReference type="Proteomes" id="UP001528823">
    <property type="component" value="Unassembled WGS sequence"/>
</dbReference>
<accession>A0ABT5UGP8</accession>
<feature type="domain" description="YcxB-like C-terminal" evidence="2">
    <location>
        <begin position="113"/>
        <end position="157"/>
    </location>
</feature>
<dbReference type="Pfam" id="PF14317">
    <property type="entry name" value="YcxB"/>
    <property type="match status" value="1"/>
</dbReference>
<feature type="transmembrane region" description="Helical" evidence="1">
    <location>
        <begin position="61"/>
        <end position="84"/>
    </location>
</feature>
<dbReference type="RefSeq" id="WP_274691870.1">
    <property type="nucleotide sequence ID" value="NZ_JAPMOU010000070.1"/>
</dbReference>
<evidence type="ECO:0000313" key="3">
    <source>
        <dbReference type="EMBL" id="MDE1465566.1"/>
    </source>
</evidence>
<feature type="transmembrane region" description="Helical" evidence="1">
    <location>
        <begin position="28"/>
        <end position="49"/>
    </location>
</feature>
<gene>
    <name evidence="3" type="ORF">ORQ98_26755</name>
</gene>
<proteinExistence type="predicted"/>
<reference evidence="3 4" key="1">
    <citation type="submission" date="2022-11" db="EMBL/GenBank/DDBJ databases">
        <title>Spartinivicinus poritis sp. nov., isolated from scleractinian coral Porites lutea.</title>
        <authorList>
            <person name="Zhang G."/>
            <person name="Cai L."/>
            <person name="Wei Q."/>
        </authorList>
    </citation>
    <scope>NUCLEOTIDE SEQUENCE [LARGE SCALE GENOMIC DNA]</scope>
    <source>
        <strain evidence="3 4">A2-2</strain>
    </source>
</reference>
<keyword evidence="1" id="KW-0812">Transmembrane</keyword>
<dbReference type="InterPro" id="IPR025588">
    <property type="entry name" value="YcxB-like_C"/>
</dbReference>
<organism evidence="3 4">
    <name type="scientific">Spartinivicinus poritis</name>
    <dbReference type="NCBI Taxonomy" id="2994640"/>
    <lineage>
        <taxon>Bacteria</taxon>
        <taxon>Pseudomonadati</taxon>
        <taxon>Pseudomonadota</taxon>
        <taxon>Gammaproteobacteria</taxon>
        <taxon>Oceanospirillales</taxon>
        <taxon>Zooshikellaceae</taxon>
        <taxon>Spartinivicinus</taxon>
    </lineage>
</organism>
<dbReference type="EMBL" id="JAPMOU010000070">
    <property type="protein sequence ID" value="MDE1465566.1"/>
    <property type="molecule type" value="Genomic_DNA"/>
</dbReference>
<evidence type="ECO:0000313" key="4">
    <source>
        <dbReference type="Proteomes" id="UP001528823"/>
    </source>
</evidence>
<protein>
    <submittedName>
        <fullName evidence="3">YcxB family protein</fullName>
    </submittedName>
</protein>
<evidence type="ECO:0000259" key="2">
    <source>
        <dbReference type="Pfam" id="PF14317"/>
    </source>
</evidence>
<comment type="caution">
    <text evidence="3">The sequence shown here is derived from an EMBL/GenBank/DDBJ whole genome shotgun (WGS) entry which is preliminary data.</text>
</comment>
<sequence length="173" mass="19346">MKAVTTDIKRLDLIRFNLAVIPRLKSTYMTVLVLTLFVFAYFCWKYGFLNSLSVWKVTVPSAVGGGLFGTLCGVIISTVSILLMSSSKKGVLGKHEYSLSSKGLYEKTVVNESLSKWDGITKVQIVGPYLLFQITGYLFHIVPKHSFDSVDEFNEFASLAAEYWRNAQSKPVI</sequence>
<evidence type="ECO:0000256" key="1">
    <source>
        <dbReference type="SAM" id="Phobius"/>
    </source>
</evidence>
<keyword evidence="4" id="KW-1185">Reference proteome</keyword>